<keyword evidence="2" id="KW-1185">Reference proteome</keyword>
<organism evidence="1 2">
    <name type="scientific">Apophysomyces ossiformis</name>
    <dbReference type="NCBI Taxonomy" id="679940"/>
    <lineage>
        <taxon>Eukaryota</taxon>
        <taxon>Fungi</taxon>
        <taxon>Fungi incertae sedis</taxon>
        <taxon>Mucoromycota</taxon>
        <taxon>Mucoromycotina</taxon>
        <taxon>Mucoromycetes</taxon>
        <taxon>Mucorales</taxon>
        <taxon>Mucorineae</taxon>
        <taxon>Mucoraceae</taxon>
        <taxon>Apophysomyces</taxon>
    </lineage>
</organism>
<dbReference type="OrthoDB" id="2221257at2759"/>
<reference evidence="1" key="1">
    <citation type="submission" date="2020-01" db="EMBL/GenBank/DDBJ databases">
        <title>Genome Sequencing of Three Apophysomyces-Like Fungal Strains Confirms a Novel Fungal Genus in the Mucoromycota with divergent Burkholderia-like Endosymbiotic Bacteria.</title>
        <authorList>
            <person name="Stajich J.E."/>
            <person name="Macias A.M."/>
            <person name="Carter-House D."/>
            <person name="Lovett B."/>
            <person name="Kasson L.R."/>
            <person name="Berry K."/>
            <person name="Grigoriev I."/>
            <person name="Chang Y."/>
            <person name="Spatafora J."/>
            <person name="Kasson M.T."/>
        </authorList>
    </citation>
    <scope>NUCLEOTIDE SEQUENCE</scope>
    <source>
        <strain evidence="1">NRRL A-21654</strain>
    </source>
</reference>
<gene>
    <name evidence="1" type="ORF">EC973_003248</name>
</gene>
<protein>
    <submittedName>
        <fullName evidence="1">Uncharacterized protein</fullName>
    </submittedName>
</protein>
<comment type="caution">
    <text evidence="1">The sequence shown here is derived from an EMBL/GenBank/DDBJ whole genome shotgun (WGS) entry which is preliminary data.</text>
</comment>
<sequence length="367" mass="42132">MTLFLTNNCDCAVLISIEDGRYFPRREDEEMFVHGTLNLLLPAPVDDLIPPSTRISTQPIACTNTPRWRTTLVYFMSLKILRRLTSGRAEATLTAFSISVDGLQRDIGRIKLRMDKAKFVLMKKGKRNLAQIKDYVVDKGDWYPLGKGRAEMKVGLFIVKISPTSDIQKEMATPLRKPLQTSNDLGFEISSNASGYLSVSTGHGEGQYESEGMPCTPIRNEASRYSFLFRIMEARYLNALLREANNAHVCFQYTLLETQKQAIRCYASENQTTWHVSEQPYNLFVRVDLPDILGWLDRQQVIIVHLLVLQEETEQIIGSARIHLGRWQREIKEHSFPVYDCFNRMSLWQNNIAQITVQMGLIESWET</sequence>
<dbReference type="AlphaFoldDB" id="A0A8H7BZ77"/>
<accession>A0A8H7BZ77</accession>
<proteinExistence type="predicted"/>
<evidence type="ECO:0000313" key="1">
    <source>
        <dbReference type="EMBL" id="KAF7732502.1"/>
    </source>
</evidence>
<dbReference type="Gene3D" id="2.60.40.150">
    <property type="entry name" value="C2 domain"/>
    <property type="match status" value="1"/>
</dbReference>
<evidence type="ECO:0000313" key="2">
    <source>
        <dbReference type="Proteomes" id="UP000605846"/>
    </source>
</evidence>
<dbReference type="InterPro" id="IPR035892">
    <property type="entry name" value="C2_domain_sf"/>
</dbReference>
<dbReference type="EMBL" id="JABAYA010000002">
    <property type="protein sequence ID" value="KAF7732502.1"/>
    <property type="molecule type" value="Genomic_DNA"/>
</dbReference>
<name>A0A8H7BZ77_9FUNG</name>
<dbReference type="Proteomes" id="UP000605846">
    <property type="component" value="Unassembled WGS sequence"/>
</dbReference>